<dbReference type="InterPro" id="IPR000515">
    <property type="entry name" value="MetI-like"/>
</dbReference>
<dbReference type="Pfam" id="PF00528">
    <property type="entry name" value="BPD_transp_1"/>
    <property type="match status" value="1"/>
</dbReference>
<reference evidence="9 10" key="1">
    <citation type="submission" date="2017-09" db="EMBL/GenBank/DDBJ databases">
        <title>Genome sequences of Natrinema ejinorence JCM 13890T.</title>
        <authorList>
            <person name="Roh S.W."/>
            <person name="Kim Y.B."/>
            <person name="Kim J.Y."/>
        </authorList>
    </citation>
    <scope>NUCLEOTIDE SEQUENCE [LARGE SCALE GENOMIC DNA]</scope>
    <source>
        <strain evidence="9 10">JCM 13890</strain>
    </source>
</reference>
<comment type="similarity">
    <text evidence="7">Belongs to the binding-protein-dependent transport system permease family.</text>
</comment>
<proteinExistence type="inferred from homology"/>
<evidence type="ECO:0000256" key="2">
    <source>
        <dbReference type="ARBA" id="ARBA00022448"/>
    </source>
</evidence>
<keyword evidence="10" id="KW-1185">Reference proteome</keyword>
<feature type="transmembrane region" description="Helical" evidence="7">
    <location>
        <begin position="312"/>
        <end position="334"/>
    </location>
</feature>
<keyword evidence="4 7" id="KW-0812">Transmembrane</keyword>
<feature type="transmembrane region" description="Helical" evidence="7">
    <location>
        <begin position="27"/>
        <end position="54"/>
    </location>
</feature>
<dbReference type="OrthoDB" id="18784at2157"/>
<comment type="subcellular location">
    <subcellularLocation>
        <location evidence="1 7">Cell membrane</location>
        <topology evidence="1 7">Multi-pass membrane protein</topology>
    </subcellularLocation>
</comment>
<dbReference type="GO" id="GO:0055085">
    <property type="term" value="P:transmembrane transport"/>
    <property type="evidence" value="ECO:0007669"/>
    <property type="project" value="InterPro"/>
</dbReference>
<dbReference type="GO" id="GO:0005886">
    <property type="term" value="C:plasma membrane"/>
    <property type="evidence" value="ECO:0007669"/>
    <property type="project" value="UniProtKB-SubCell"/>
</dbReference>
<dbReference type="PANTHER" id="PTHR43227">
    <property type="entry name" value="BLL4140 PROTEIN"/>
    <property type="match status" value="1"/>
</dbReference>
<evidence type="ECO:0000313" key="9">
    <source>
        <dbReference type="EMBL" id="PCR89266.1"/>
    </source>
</evidence>
<organism evidence="9 10">
    <name type="scientific">Natrinema ejinorense</name>
    <dbReference type="NCBI Taxonomy" id="373386"/>
    <lineage>
        <taxon>Archaea</taxon>
        <taxon>Methanobacteriati</taxon>
        <taxon>Methanobacteriota</taxon>
        <taxon>Stenosarchaea group</taxon>
        <taxon>Halobacteria</taxon>
        <taxon>Halobacteriales</taxon>
        <taxon>Natrialbaceae</taxon>
        <taxon>Natrinema</taxon>
    </lineage>
</organism>
<accession>A0A2A5QQY3</accession>
<dbReference type="RefSeq" id="WP_097378215.1">
    <property type="nucleotide sequence ID" value="NZ_NXNI01000001.1"/>
</dbReference>
<dbReference type="SUPFAM" id="SSF161098">
    <property type="entry name" value="MetI-like"/>
    <property type="match status" value="1"/>
</dbReference>
<evidence type="ECO:0000259" key="8">
    <source>
        <dbReference type="PROSITE" id="PS50928"/>
    </source>
</evidence>
<sequence length="345" mass="37642">MSTSSFLKRVSERGQQRLPGDATEIDLFGLLLVLPGVVLFGSFMLFPITFLIYLSLTDATHAGTVIGGGSSVIGLENYKQLYSDSQFWTSFGTTWLFVGVSLVVKIALSLGLAMVLTHARVVGKRFMRAVVIVPMGFPTVFTITVWKGLFSGARFGPLNQLLDYYNSAITGLVSAIDTVVVFATINAPELLLADVPVGWLTSGRWSAFLAYVTTEVWLAYPFMVIIIVSALQDVPAELHDAAKVDGAGYLHRFRHVTLPSIKRPVMFGSILTAATSFQQFLVPWIFNKGGPSRQNELILVYGYREATALDEYAFGSAIMVTAIAFIGLFMWLAVRKGDLAEGVNA</sequence>
<protein>
    <submittedName>
        <fullName evidence="9">Sugar ABC transporter permease</fullName>
    </submittedName>
</protein>
<evidence type="ECO:0000313" key="10">
    <source>
        <dbReference type="Proteomes" id="UP000219689"/>
    </source>
</evidence>
<dbReference type="EMBL" id="NXNI01000001">
    <property type="protein sequence ID" value="PCR89266.1"/>
    <property type="molecule type" value="Genomic_DNA"/>
</dbReference>
<feature type="domain" description="ABC transmembrane type-1" evidence="8">
    <location>
        <begin position="91"/>
        <end position="331"/>
    </location>
</feature>
<dbReference type="InterPro" id="IPR050809">
    <property type="entry name" value="UgpAE/MalFG_permease"/>
</dbReference>
<keyword evidence="5 7" id="KW-1133">Transmembrane helix</keyword>
<evidence type="ECO:0000256" key="1">
    <source>
        <dbReference type="ARBA" id="ARBA00004651"/>
    </source>
</evidence>
<feature type="transmembrane region" description="Helical" evidence="7">
    <location>
        <begin position="208"/>
        <end position="231"/>
    </location>
</feature>
<dbReference type="AlphaFoldDB" id="A0A2A5QQY3"/>
<name>A0A2A5QQY3_9EURY</name>
<comment type="caution">
    <text evidence="9">The sequence shown here is derived from an EMBL/GenBank/DDBJ whole genome shotgun (WGS) entry which is preliminary data.</text>
</comment>
<dbReference type="InterPro" id="IPR035906">
    <property type="entry name" value="MetI-like_sf"/>
</dbReference>
<evidence type="ECO:0000256" key="4">
    <source>
        <dbReference type="ARBA" id="ARBA00022692"/>
    </source>
</evidence>
<keyword evidence="6 7" id="KW-0472">Membrane</keyword>
<dbReference type="CDD" id="cd06261">
    <property type="entry name" value="TM_PBP2"/>
    <property type="match status" value="1"/>
</dbReference>
<dbReference type="Proteomes" id="UP000219689">
    <property type="component" value="Unassembled WGS sequence"/>
</dbReference>
<dbReference type="PANTHER" id="PTHR43227:SF7">
    <property type="entry name" value="ARABINOOLIGOSACCHARIDES TRANSPORT SYSTEM PERMEASE PROTEIN ARAP"/>
    <property type="match status" value="1"/>
</dbReference>
<evidence type="ECO:0000256" key="7">
    <source>
        <dbReference type="RuleBase" id="RU363032"/>
    </source>
</evidence>
<keyword evidence="2 7" id="KW-0813">Transport</keyword>
<evidence type="ECO:0000256" key="5">
    <source>
        <dbReference type="ARBA" id="ARBA00022989"/>
    </source>
</evidence>
<feature type="transmembrane region" description="Helical" evidence="7">
    <location>
        <begin position="95"/>
        <end position="117"/>
    </location>
</feature>
<feature type="transmembrane region" description="Helical" evidence="7">
    <location>
        <begin position="169"/>
        <end position="187"/>
    </location>
</feature>
<gene>
    <name evidence="9" type="ORF">CP557_01145</name>
</gene>
<feature type="transmembrane region" description="Helical" evidence="7">
    <location>
        <begin position="129"/>
        <end position="149"/>
    </location>
</feature>
<evidence type="ECO:0000256" key="3">
    <source>
        <dbReference type="ARBA" id="ARBA00022475"/>
    </source>
</evidence>
<dbReference type="PROSITE" id="PS50928">
    <property type="entry name" value="ABC_TM1"/>
    <property type="match status" value="1"/>
</dbReference>
<evidence type="ECO:0000256" key="6">
    <source>
        <dbReference type="ARBA" id="ARBA00023136"/>
    </source>
</evidence>
<keyword evidence="3" id="KW-1003">Cell membrane</keyword>
<dbReference type="Gene3D" id="1.10.3720.10">
    <property type="entry name" value="MetI-like"/>
    <property type="match status" value="1"/>
</dbReference>